<gene>
    <name evidence="1" type="ORF">GFD21_05000</name>
</gene>
<keyword evidence="2" id="KW-1185">Reference proteome</keyword>
<sequence>MSRILLISPSFFGYRQRVSEELIRQGHAVECMDDRPREDVTFKSLAKISYKLVEGSIDRYATSLARYVADKRFDQVIYMGGMSFCWTRSQFERIRHASDATFTAYLWDSIANCQRFKDSMDLFDRVLSFEPEDCEQYGMELRPLFYSDAYRGLPLTPDDGFQWDACFIGSVHQPSKFHTVLEIARALERHGLRVFTWFYMPSRSVEKLRKLTDATYRGVEFKFEGLPADKVAGVYAHSRCIIDSPQQGQLGLTMRTLETVGARRKLITANHDVAHYDFHANGDVLVWDGTQSVDDEFFARPFHPLPDDVYRSYSIAEFARTLLDDGHTYHGYDRKEHQK</sequence>
<dbReference type="Proteomes" id="UP000483293">
    <property type="component" value="Unassembled WGS sequence"/>
</dbReference>
<accession>A0A6L9SRP4</accession>
<evidence type="ECO:0000313" key="1">
    <source>
        <dbReference type="EMBL" id="NEG55138.1"/>
    </source>
</evidence>
<dbReference type="RefSeq" id="WP_163196843.1">
    <property type="nucleotide sequence ID" value="NZ_WHZV01000003.1"/>
</dbReference>
<dbReference type="EMBL" id="WHZV01000003">
    <property type="protein sequence ID" value="NEG55138.1"/>
    <property type="molecule type" value="Genomic_DNA"/>
</dbReference>
<evidence type="ECO:0008006" key="3">
    <source>
        <dbReference type="Google" id="ProtNLM"/>
    </source>
</evidence>
<protein>
    <recommendedName>
        <fullName evidence="3">Eps11J</fullName>
    </recommendedName>
</protein>
<proteinExistence type="predicted"/>
<evidence type="ECO:0000313" key="2">
    <source>
        <dbReference type="Proteomes" id="UP000483293"/>
    </source>
</evidence>
<organism evidence="1 2">
    <name type="scientific">Bifidobacterium platyrrhinorum</name>
    <dbReference type="NCBI Taxonomy" id="2661628"/>
    <lineage>
        <taxon>Bacteria</taxon>
        <taxon>Bacillati</taxon>
        <taxon>Actinomycetota</taxon>
        <taxon>Actinomycetes</taxon>
        <taxon>Bifidobacteriales</taxon>
        <taxon>Bifidobacteriaceae</taxon>
        <taxon>Bifidobacterium</taxon>
    </lineage>
</organism>
<comment type="caution">
    <text evidence="1">The sequence shown here is derived from an EMBL/GenBank/DDBJ whole genome shotgun (WGS) entry which is preliminary data.</text>
</comment>
<name>A0A6L9SRP4_9BIFI</name>
<reference evidence="1 2" key="1">
    <citation type="submission" date="2019-10" db="EMBL/GenBank/DDBJ databases">
        <title>Bifidobacterium from non-human primates.</title>
        <authorList>
            <person name="Modesto M."/>
        </authorList>
    </citation>
    <scope>NUCLEOTIDE SEQUENCE [LARGE SCALE GENOMIC DNA]</scope>
    <source>
        <strain evidence="1 2">SMA15</strain>
    </source>
</reference>
<dbReference type="AlphaFoldDB" id="A0A6L9SRP4"/>